<dbReference type="SMART" id="SM00278">
    <property type="entry name" value="HhH1"/>
    <property type="match status" value="4"/>
</dbReference>
<dbReference type="Proteomes" id="UP001594351">
    <property type="component" value="Unassembled WGS sequence"/>
</dbReference>
<name>A0ABV6Z1S4_UNCC1</name>
<accession>A0ABV6Z1S4</accession>
<dbReference type="PANTHER" id="PTHR21180:SF32">
    <property type="entry name" value="ENDONUCLEASE_EXONUCLEASE_PHOSPHATASE FAMILY DOMAIN-CONTAINING PROTEIN 1"/>
    <property type="match status" value="1"/>
</dbReference>
<comment type="caution">
    <text evidence="2">The sequence shown here is derived from an EMBL/GenBank/DDBJ whole genome shotgun (WGS) entry which is preliminary data.</text>
</comment>
<dbReference type="InterPro" id="IPR003583">
    <property type="entry name" value="Hlx-hairpin-Hlx_DNA-bd_motif"/>
</dbReference>
<dbReference type="SUPFAM" id="SSF47781">
    <property type="entry name" value="RuvA domain 2-like"/>
    <property type="match status" value="2"/>
</dbReference>
<proteinExistence type="predicted"/>
<dbReference type="Gene3D" id="1.10.150.320">
    <property type="entry name" value="Photosystem II 12 kDa extrinsic protein"/>
    <property type="match status" value="1"/>
</dbReference>
<feature type="domain" description="Helix-hairpin-helix DNA-binding motif class 1" evidence="1">
    <location>
        <begin position="118"/>
        <end position="137"/>
    </location>
</feature>
<feature type="domain" description="Helix-hairpin-helix DNA-binding motif class 1" evidence="1">
    <location>
        <begin position="38"/>
        <end position="57"/>
    </location>
</feature>
<dbReference type="Pfam" id="PF12836">
    <property type="entry name" value="HHH_3"/>
    <property type="match status" value="2"/>
</dbReference>
<feature type="domain" description="Helix-hairpin-helix DNA-binding motif class 1" evidence="1">
    <location>
        <begin position="68"/>
        <end position="87"/>
    </location>
</feature>
<organism evidence="2 3">
    <name type="scientific">candidate division CSSED10-310 bacterium</name>
    <dbReference type="NCBI Taxonomy" id="2855610"/>
    <lineage>
        <taxon>Bacteria</taxon>
        <taxon>Bacteria division CSSED10-310</taxon>
    </lineage>
</organism>
<dbReference type="InterPro" id="IPR004509">
    <property type="entry name" value="Competence_ComEA_HhH"/>
</dbReference>
<evidence type="ECO:0000259" key="1">
    <source>
        <dbReference type="SMART" id="SM00278"/>
    </source>
</evidence>
<reference evidence="2 3" key="1">
    <citation type="submission" date="2024-09" db="EMBL/GenBank/DDBJ databases">
        <title>Laminarin stimulates single cell rates of sulfate reduction while oxygen inhibits transcriptomic activity in coastal marine sediment.</title>
        <authorList>
            <person name="Lindsay M."/>
            <person name="Orcutt B."/>
            <person name="Emerson D."/>
            <person name="Stepanauskas R."/>
            <person name="D'Angelo T."/>
        </authorList>
    </citation>
    <scope>NUCLEOTIDE SEQUENCE [LARGE SCALE GENOMIC DNA]</scope>
    <source>
        <strain evidence="2">SAG AM-311-K15</strain>
    </source>
</reference>
<dbReference type="Gene3D" id="1.10.150.280">
    <property type="entry name" value="AF1531-like domain"/>
    <property type="match status" value="1"/>
</dbReference>
<evidence type="ECO:0000313" key="2">
    <source>
        <dbReference type="EMBL" id="MFC1852400.1"/>
    </source>
</evidence>
<keyword evidence="2" id="KW-0238">DNA-binding</keyword>
<protein>
    <submittedName>
        <fullName evidence="2">ComEA family DNA-binding protein</fullName>
    </submittedName>
</protein>
<evidence type="ECO:0000313" key="3">
    <source>
        <dbReference type="Proteomes" id="UP001594351"/>
    </source>
</evidence>
<feature type="domain" description="Helix-hairpin-helix DNA-binding motif class 1" evidence="1">
    <location>
        <begin position="148"/>
        <end position="167"/>
    </location>
</feature>
<dbReference type="GO" id="GO:0003677">
    <property type="term" value="F:DNA binding"/>
    <property type="evidence" value="ECO:0007669"/>
    <property type="project" value="UniProtKB-KW"/>
</dbReference>
<dbReference type="InterPro" id="IPR010994">
    <property type="entry name" value="RuvA_2-like"/>
</dbReference>
<dbReference type="EMBL" id="JBHPBY010000307">
    <property type="protein sequence ID" value="MFC1852400.1"/>
    <property type="molecule type" value="Genomic_DNA"/>
</dbReference>
<sequence>MKKLVFVSVSICFVFLLLFSIPDCLAVTQIDINKASVSELAKIPGIGPATANKIVEYRKANGDFSKIDDLLNVKGIGKGSLDKIKPHLKVVSGGTKTKTTKSSKSLGGKVNINKASLSELMKLPGVGKVTAQKIIDYRKANGPFKKPLDLKKVKGIGDKTFAKMSDIVVVK</sequence>
<keyword evidence="3" id="KW-1185">Reference proteome</keyword>
<gene>
    <name evidence="2" type="ORF">ACFL27_19555</name>
</gene>
<dbReference type="InterPro" id="IPR051675">
    <property type="entry name" value="Endo/Exo/Phosphatase_dom_1"/>
</dbReference>
<dbReference type="NCBIfam" id="TIGR00426">
    <property type="entry name" value="competence protein ComEA helix-hairpin-helix repeat region"/>
    <property type="match status" value="2"/>
</dbReference>
<dbReference type="PANTHER" id="PTHR21180">
    <property type="entry name" value="ENDONUCLEASE/EXONUCLEASE/PHOSPHATASE FAMILY DOMAIN-CONTAINING PROTEIN 1"/>
    <property type="match status" value="1"/>
</dbReference>